<evidence type="ECO:0000313" key="8">
    <source>
        <dbReference type="Proteomes" id="UP001165060"/>
    </source>
</evidence>
<gene>
    <name evidence="7" type="ORF">TeGR_g1936</name>
</gene>
<dbReference type="Gene3D" id="3.90.190.10">
    <property type="entry name" value="Protein tyrosine phosphatase superfamily"/>
    <property type="match status" value="1"/>
</dbReference>
<keyword evidence="4" id="KW-0904">Protein phosphatase</keyword>
<dbReference type="PROSITE" id="PS00383">
    <property type="entry name" value="TYR_PHOSPHATASE_1"/>
    <property type="match status" value="1"/>
</dbReference>
<proteinExistence type="inferred from homology"/>
<organism evidence="7 8">
    <name type="scientific">Tetraparma gracilis</name>
    <dbReference type="NCBI Taxonomy" id="2962635"/>
    <lineage>
        <taxon>Eukaryota</taxon>
        <taxon>Sar</taxon>
        <taxon>Stramenopiles</taxon>
        <taxon>Ochrophyta</taxon>
        <taxon>Bolidophyceae</taxon>
        <taxon>Parmales</taxon>
        <taxon>Triparmaceae</taxon>
        <taxon>Tetraparma</taxon>
    </lineage>
</organism>
<feature type="domain" description="Tyrosine specific protein phosphatases" evidence="6">
    <location>
        <begin position="136"/>
        <end position="178"/>
    </location>
</feature>
<evidence type="ECO:0000256" key="3">
    <source>
        <dbReference type="ARBA" id="ARBA00022801"/>
    </source>
</evidence>
<evidence type="ECO:0000256" key="4">
    <source>
        <dbReference type="ARBA" id="ARBA00022912"/>
    </source>
</evidence>
<accession>A0ABQ6N5D5</accession>
<dbReference type="PROSITE" id="PS50054">
    <property type="entry name" value="TYR_PHOSPHATASE_DUAL"/>
    <property type="match status" value="1"/>
</dbReference>
<dbReference type="InterPro" id="IPR016130">
    <property type="entry name" value="Tyr_Pase_AS"/>
</dbReference>
<sequence>MGSILSLASNPGVDKRNAAYLERVKEHRKQKQLVTDDTKERAERKLKRFKGRRPTQVPSEPTLIATRLYLGNMYDALDPAVRTRYGDPKFMVNCTTVPYNLDGILVRQMNIEDNEEEDIGAHLPSQTSFIESSLASGTVLVHCEHGVSRSATVVIAFLMKERHITAIEALRHVRELRPLVCPNEAFLEALCDWERLCGIEGKSTLDQLKSVFAT</sequence>
<keyword evidence="8" id="KW-1185">Reference proteome</keyword>
<name>A0ABQ6N5D5_9STRA</name>
<dbReference type="EC" id="3.1.3.48" evidence="2"/>
<evidence type="ECO:0000256" key="1">
    <source>
        <dbReference type="ARBA" id="ARBA00008601"/>
    </source>
</evidence>
<evidence type="ECO:0000259" key="6">
    <source>
        <dbReference type="PROSITE" id="PS50056"/>
    </source>
</evidence>
<evidence type="ECO:0000259" key="5">
    <source>
        <dbReference type="PROSITE" id="PS50054"/>
    </source>
</evidence>
<keyword evidence="3" id="KW-0378">Hydrolase</keyword>
<protein>
    <recommendedName>
        <fullName evidence="2">protein-tyrosine-phosphatase</fullName>
        <ecNumber evidence="2">3.1.3.48</ecNumber>
    </recommendedName>
</protein>
<dbReference type="PANTHER" id="PTHR10159">
    <property type="entry name" value="DUAL SPECIFICITY PROTEIN PHOSPHATASE"/>
    <property type="match status" value="1"/>
</dbReference>
<dbReference type="Proteomes" id="UP001165060">
    <property type="component" value="Unassembled WGS sequence"/>
</dbReference>
<reference evidence="7 8" key="1">
    <citation type="journal article" date="2023" name="Commun. Biol.">
        <title>Genome analysis of Parmales, the sister group of diatoms, reveals the evolutionary specialization of diatoms from phago-mixotrophs to photoautotrophs.</title>
        <authorList>
            <person name="Ban H."/>
            <person name="Sato S."/>
            <person name="Yoshikawa S."/>
            <person name="Yamada K."/>
            <person name="Nakamura Y."/>
            <person name="Ichinomiya M."/>
            <person name="Sato N."/>
            <person name="Blanc-Mathieu R."/>
            <person name="Endo H."/>
            <person name="Kuwata A."/>
            <person name="Ogata H."/>
        </authorList>
    </citation>
    <scope>NUCLEOTIDE SEQUENCE [LARGE SCALE GENOMIC DNA]</scope>
</reference>
<evidence type="ECO:0000313" key="7">
    <source>
        <dbReference type="EMBL" id="GMI41046.1"/>
    </source>
</evidence>
<comment type="similarity">
    <text evidence="1">Belongs to the protein-tyrosine phosphatase family. Non-receptor class dual specificity subfamily.</text>
</comment>
<dbReference type="InterPro" id="IPR000340">
    <property type="entry name" value="Dual-sp_phosphatase_cat-dom"/>
</dbReference>
<comment type="caution">
    <text evidence="7">The sequence shown here is derived from an EMBL/GenBank/DDBJ whole genome shotgun (WGS) entry which is preliminary data.</text>
</comment>
<dbReference type="SMART" id="SM00195">
    <property type="entry name" value="DSPc"/>
    <property type="match status" value="1"/>
</dbReference>
<dbReference type="PROSITE" id="PS50056">
    <property type="entry name" value="TYR_PHOSPHATASE_2"/>
    <property type="match status" value="1"/>
</dbReference>
<dbReference type="InterPro" id="IPR000387">
    <property type="entry name" value="Tyr_Pase_dom"/>
</dbReference>
<dbReference type="InterPro" id="IPR020422">
    <property type="entry name" value="TYR_PHOSPHATASE_DUAL_dom"/>
</dbReference>
<evidence type="ECO:0000256" key="2">
    <source>
        <dbReference type="ARBA" id="ARBA00013064"/>
    </source>
</evidence>
<dbReference type="SUPFAM" id="SSF52799">
    <property type="entry name" value="(Phosphotyrosine protein) phosphatases II"/>
    <property type="match status" value="1"/>
</dbReference>
<dbReference type="Pfam" id="PF00782">
    <property type="entry name" value="DSPc"/>
    <property type="match status" value="1"/>
</dbReference>
<dbReference type="EMBL" id="BRYB01002197">
    <property type="protein sequence ID" value="GMI41046.1"/>
    <property type="molecule type" value="Genomic_DNA"/>
</dbReference>
<feature type="domain" description="Tyrosine-protein phosphatase" evidence="5">
    <location>
        <begin position="60"/>
        <end position="199"/>
    </location>
</feature>
<dbReference type="CDD" id="cd14498">
    <property type="entry name" value="DSP"/>
    <property type="match status" value="1"/>
</dbReference>
<dbReference type="InterPro" id="IPR029021">
    <property type="entry name" value="Prot-tyrosine_phosphatase-like"/>
</dbReference>
<dbReference type="PANTHER" id="PTHR10159:SF519">
    <property type="entry name" value="DUAL SPECIFICITY PROTEIN PHOSPHATASE MPK3"/>
    <property type="match status" value="1"/>
</dbReference>
<dbReference type="SMART" id="SM00404">
    <property type="entry name" value="PTPc_motif"/>
    <property type="match status" value="1"/>
</dbReference>
<dbReference type="InterPro" id="IPR003595">
    <property type="entry name" value="Tyr_Pase_cat"/>
</dbReference>